<dbReference type="EMBL" id="QLMK01000004">
    <property type="protein sequence ID" value="RAK29991.1"/>
    <property type="molecule type" value="Genomic_DNA"/>
</dbReference>
<comment type="caution">
    <text evidence="3">The sequence shown here is derived from an EMBL/GenBank/DDBJ whole genome shotgun (WGS) entry which is preliminary data.</text>
</comment>
<accession>A0A364JVR9</accession>
<feature type="region of interest" description="Disordered" evidence="1">
    <location>
        <begin position="399"/>
        <end position="423"/>
    </location>
</feature>
<feature type="transmembrane region" description="Helical" evidence="2">
    <location>
        <begin position="89"/>
        <end position="112"/>
    </location>
</feature>
<reference evidence="3 4" key="1">
    <citation type="submission" date="2018-06" db="EMBL/GenBank/DDBJ databases">
        <title>Genomic Encyclopedia of Type Strains, Phase IV (KMG-IV): sequencing the most valuable type-strain genomes for metagenomic binning, comparative biology and taxonomic classification.</title>
        <authorList>
            <person name="Goeker M."/>
        </authorList>
    </citation>
    <scope>NUCLEOTIDE SEQUENCE [LARGE SCALE GENOMIC DNA]</scope>
    <source>
        <strain evidence="3 4">DSM 26720</strain>
    </source>
</reference>
<name>A0A364JVR9_9HYPH</name>
<dbReference type="PANTHER" id="PTHR38592:SF3">
    <property type="entry name" value="BLL4819 PROTEIN"/>
    <property type="match status" value="1"/>
</dbReference>
<evidence type="ECO:0000256" key="2">
    <source>
        <dbReference type="SAM" id="Phobius"/>
    </source>
</evidence>
<feature type="transmembrane region" description="Helical" evidence="2">
    <location>
        <begin position="234"/>
        <end position="256"/>
    </location>
</feature>
<dbReference type="RefSeq" id="WP_111575130.1">
    <property type="nucleotide sequence ID" value="NZ_JBHEEY010000005.1"/>
</dbReference>
<protein>
    <recommendedName>
        <fullName evidence="5">OpgC protein</fullName>
    </recommendedName>
</protein>
<proteinExistence type="predicted"/>
<dbReference type="Proteomes" id="UP000249453">
    <property type="component" value="Unassembled WGS sequence"/>
</dbReference>
<keyword evidence="2" id="KW-0472">Membrane</keyword>
<keyword evidence="4" id="KW-1185">Reference proteome</keyword>
<evidence type="ECO:0008006" key="5">
    <source>
        <dbReference type="Google" id="ProtNLM"/>
    </source>
</evidence>
<gene>
    <name evidence="3" type="ORF">C7374_10449</name>
</gene>
<feature type="transmembrane region" description="Helical" evidence="2">
    <location>
        <begin position="144"/>
        <end position="166"/>
    </location>
</feature>
<organism evidence="3 4">
    <name type="scientific">Falsochrobactrum ovis</name>
    <dbReference type="NCBI Taxonomy" id="1293442"/>
    <lineage>
        <taxon>Bacteria</taxon>
        <taxon>Pseudomonadati</taxon>
        <taxon>Pseudomonadota</taxon>
        <taxon>Alphaproteobacteria</taxon>
        <taxon>Hyphomicrobiales</taxon>
        <taxon>Brucellaceae</taxon>
        <taxon>Falsochrobactrum</taxon>
    </lineage>
</organism>
<keyword evidence="2" id="KW-1133">Transmembrane helix</keyword>
<dbReference type="InterPro" id="IPR014550">
    <property type="entry name" value="UCP028704_OpgC"/>
</dbReference>
<feature type="transmembrane region" description="Helical" evidence="2">
    <location>
        <begin position="20"/>
        <end position="38"/>
    </location>
</feature>
<evidence type="ECO:0000313" key="3">
    <source>
        <dbReference type="EMBL" id="RAK29991.1"/>
    </source>
</evidence>
<dbReference type="PANTHER" id="PTHR38592">
    <property type="entry name" value="BLL4819 PROTEIN"/>
    <property type="match status" value="1"/>
</dbReference>
<dbReference type="PIRSF" id="PIRSF028704">
    <property type="entry name" value="UPC028704"/>
    <property type="match status" value="1"/>
</dbReference>
<evidence type="ECO:0000256" key="1">
    <source>
        <dbReference type="SAM" id="MobiDB-lite"/>
    </source>
</evidence>
<keyword evidence="2" id="KW-0812">Transmembrane</keyword>
<dbReference type="OrthoDB" id="9775975at2"/>
<dbReference type="AlphaFoldDB" id="A0A364JVR9"/>
<feature type="transmembrane region" description="Helical" evidence="2">
    <location>
        <begin position="206"/>
        <end position="222"/>
    </location>
</feature>
<feature type="transmembrane region" description="Helical" evidence="2">
    <location>
        <begin position="307"/>
        <end position="331"/>
    </location>
</feature>
<sequence length="423" mass="45767">MTTEMAKNLPRQRDTRIDVFRALALLTIFINHVPGTIYEHFTHKNLGFSDSAEAFVLISGMAVALAYGHRFGPGERLLSSLKMWRRAGVLYVAHLMTTLATIAIFASAAIFLKHPEFLNKINIRPLIDQPAEALLGLVTLGHQLGYNNILSMYAVVLILTPLMMLVARISLPLMVGLSGLVWLLSGIYRIAPGNYPNDGVWFLNPFSWQFLFAIGIAGTMHVRRGGRICAHPALIGVAVGYLILSLAWVRIPLWGINISMGMPAVLTGFDKTFLSVPRLLHIVAIAYLIAVVPTLNSIARTSPHNPLAILGKHSLPVFIAGTLLAMVAQVMKLVNPGGLPYDTLLIATGIVMQFTLAYYLEWLPSIGWGKRAAAKPTPAAAVSIPVPAMSPLQAKTSLSANPPLPVKSPIPVKSGHAAKAKHA</sequence>
<feature type="transmembrane region" description="Helical" evidence="2">
    <location>
        <begin position="276"/>
        <end position="295"/>
    </location>
</feature>
<evidence type="ECO:0000313" key="4">
    <source>
        <dbReference type="Proteomes" id="UP000249453"/>
    </source>
</evidence>
<dbReference type="Pfam" id="PF10129">
    <property type="entry name" value="OpgC_C"/>
    <property type="match status" value="1"/>
</dbReference>
<feature type="transmembrane region" description="Helical" evidence="2">
    <location>
        <begin position="50"/>
        <end position="68"/>
    </location>
</feature>
<feature type="transmembrane region" description="Helical" evidence="2">
    <location>
        <begin position="173"/>
        <end position="191"/>
    </location>
</feature>
<feature type="transmembrane region" description="Helical" evidence="2">
    <location>
        <begin position="343"/>
        <end position="360"/>
    </location>
</feature>